<keyword evidence="4" id="KW-0808">Transferase</keyword>
<dbReference type="Gene3D" id="1.10.510.10">
    <property type="entry name" value="Transferase(Phosphotransferase) domain 1"/>
    <property type="match status" value="1"/>
</dbReference>
<dbReference type="OMA" id="SIRICKI"/>
<dbReference type="InterPro" id="IPR008271">
    <property type="entry name" value="Ser/Thr_kinase_AS"/>
</dbReference>
<dbReference type="InterPro" id="IPR000719">
    <property type="entry name" value="Prot_kinase_dom"/>
</dbReference>
<dbReference type="GO" id="GO:0005737">
    <property type="term" value="C:cytoplasm"/>
    <property type="evidence" value="ECO:0007669"/>
    <property type="project" value="TreeGrafter"/>
</dbReference>
<dbReference type="InterPro" id="IPR011009">
    <property type="entry name" value="Kinase-like_dom_sf"/>
</dbReference>
<evidence type="ECO:0000256" key="7">
    <source>
        <dbReference type="ARBA" id="ARBA00022840"/>
    </source>
</evidence>
<evidence type="ECO:0000256" key="4">
    <source>
        <dbReference type="ARBA" id="ARBA00022679"/>
    </source>
</evidence>
<dbReference type="EMBL" id="JPKZ01002554">
    <property type="protein sequence ID" value="KHN76261.1"/>
    <property type="molecule type" value="Genomic_DNA"/>
</dbReference>
<accession>A0A0B2UZ21</accession>
<dbReference type="OrthoDB" id="8693905at2759"/>
<dbReference type="SUPFAM" id="SSF56112">
    <property type="entry name" value="Protein kinase-like (PK-like)"/>
    <property type="match status" value="1"/>
</dbReference>
<dbReference type="InterPro" id="IPR017441">
    <property type="entry name" value="Protein_kinase_ATP_BS"/>
</dbReference>
<dbReference type="PROSITE" id="PS50011">
    <property type="entry name" value="PROTEIN_KINASE_DOM"/>
    <property type="match status" value="1"/>
</dbReference>
<evidence type="ECO:0000313" key="11">
    <source>
        <dbReference type="EMBL" id="KHN76261.1"/>
    </source>
</evidence>
<reference evidence="11 12" key="1">
    <citation type="submission" date="2014-11" db="EMBL/GenBank/DDBJ databases">
        <title>Genetic blueprint of the zoonotic pathogen Toxocara canis.</title>
        <authorList>
            <person name="Zhu X.-Q."/>
            <person name="Korhonen P.K."/>
            <person name="Cai H."/>
            <person name="Young N.D."/>
            <person name="Nejsum P."/>
            <person name="von Samson-Himmelstjerna G."/>
            <person name="Boag P.R."/>
            <person name="Tan P."/>
            <person name="Li Q."/>
            <person name="Min J."/>
            <person name="Yang Y."/>
            <person name="Wang X."/>
            <person name="Fang X."/>
            <person name="Hall R.S."/>
            <person name="Hofmann A."/>
            <person name="Sternberg P.W."/>
            <person name="Jex A.R."/>
            <person name="Gasser R.B."/>
        </authorList>
    </citation>
    <scope>NUCLEOTIDE SEQUENCE [LARGE SCALE GENOMIC DNA]</scope>
    <source>
        <strain evidence="11">PN_DK_2014</strain>
    </source>
</reference>
<evidence type="ECO:0000256" key="3">
    <source>
        <dbReference type="ARBA" id="ARBA00022527"/>
    </source>
</evidence>
<keyword evidence="6 11" id="KW-0418">Kinase</keyword>
<evidence type="ECO:0000256" key="2">
    <source>
        <dbReference type="ARBA" id="ARBA00012513"/>
    </source>
</evidence>
<organism evidence="11 12">
    <name type="scientific">Toxocara canis</name>
    <name type="common">Canine roundworm</name>
    <dbReference type="NCBI Taxonomy" id="6265"/>
    <lineage>
        <taxon>Eukaryota</taxon>
        <taxon>Metazoa</taxon>
        <taxon>Ecdysozoa</taxon>
        <taxon>Nematoda</taxon>
        <taxon>Chromadorea</taxon>
        <taxon>Rhabditida</taxon>
        <taxon>Spirurina</taxon>
        <taxon>Ascaridomorpha</taxon>
        <taxon>Ascaridoidea</taxon>
        <taxon>Toxocaridae</taxon>
        <taxon>Toxocara</taxon>
    </lineage>
</organism>
<feature type="binding site" evidence="8">
    <location>
        <position position="44"/>
    </location>
    <ligand>
        <name>ATP</name>
        <dbReference type="ChEBI" id="CHEBI:30616"/>
    </ligand>
</feature>
<evidence type="ECO:0000256" key="5">
    <source>
        <dbReference type="ARBA" id="ARBA00022741"/>
    </source>
</evidence>
<keyword evidence="5 8" id="KW-0547">Nucleotide-binding</keyword>
<dbReference type="EC" id="2.7.11.1" evidence="2"/>
<sequence>MNPDVIKRADPTDDYELLQRVGSGTYGEVYKAKHIRSGELSAVKVVKLEAGDNFSIIQQEIMMMRECRHPNIIAYHGSYLRRDRLWIVMEYCSGGSLQDIYHMTGPLSELQIAFVCRETLKGLHYLHSKGMVHRDVKGANILLTHLGDVKLGMFILFSLNNVHL</sequence>
<evidence type="ECO:0000256" key="9">
    <source>
        <dbReference type="RuleBase" id="RU000304"/>
    </source>
</evidence>
<dbReference type="Pfam" id="PF00069">
    <property type="entry name" value="Pkinase"/>
    <property type="match status" value="1"/>
</dbReference>
<dbReference type="PROSITE" id="PS00107">
    <property type="entry name" value="PROTEIN_KINASE_ATP"/>
    <property type="match status" value="1"/>
</dbReference>
<dbReference type="FunFam" id="3.30.200.20:FF:000042">
    <property type="entry name" value="Aurora kinase A"/>
    <property type="match status" value="1"/>
</dbReference>
<dbReference type="AlphaFoldDB" id="A0A0B2UZ21"/>
<dbReference type="PANTHER" id="PTHR48012:SF18">
    <property type="entry name" value="HAPPYHOUR, ISOFORM A"/>
    <property type="match status" value="1"/>
</dbReference>
<dbReference type="GO" id="GO:0008349">
    <property type="term" value="F:MAP kinase kinase kinase kinase activity"/>
    <property type="evidence" value="ECO:0007669"/>
    <property type="project" value="TreeGrafter"/>
</dbReference>
<evidence type="ECO:0000256" key="8">
    <source>
        <dbReference type="PROSITE-ProRule" id="PRU10141"/>
    </source>
</evidence>
<evidence type="ECO:0000256" key="6">
    <source>
        <dbReference type="ARBA" id="ARBA00022777"/>
    </source>
</evidence>
<keyword evidence="7 8" id="KW-0067">ATP-binding</keyword>
<keyword evidence="3 9" id="KW-0723">Serine/threonine-protein kinase</keyword>
<comment type="similarity">
    <text evidence="1">Belongs to the protein kinase superfamily. STE Ser/Thr protein kinase family. STE20 subfamily.</text>
</comment>
<evidence type="ECO:0000259" key="10">
    <source>
        <dbReference type="PROSITE" id="PS50011"/>
    </source>
</evidence>
<evidence type="ECO:0000313" key="12">
    <source>
        <dbReference type="Proteomes" id="UP000031036"/>
    </source>
</evidence>
<dbReference type="Proteomes" id="UP000031036">
    <property type="component" value="Unassembled WGS sequence"/>
</dbReference>
<dbReference type="STRING" id="6265.A0A0B2UZ21"/>
<dbReference type="PANTHER" id="PTHR48012">
    <property type="entry name" value="STERILE20-LIKE KINASE, ISOFORM B-RELATED"/>
    <property type="match status" value="1"/>
</dbReference>
<proteinExistence type="inferred from homology"/>
<protein>
    <recommendedName>
        <fullName evidence="2">non-specific serine/threonine protein kinase</fullName>
        <ecNumber evidence="2">2.7.11.1</ecNumber>
    </recommendedName>
</protein>
<gene>
    <name evidence="11" type="primary">Map4k3</name>
    <name evidence="11" type="ORF">Tcan_14660</name>
</gene>
<name>A0A0B2UZ21_TOXCA</name>
<dbReference type="InterPro" id="IPR050629">
    <property type="entry name" value="STE20/SPS1-PAK"/>
</dbReference>
<keyword evidence="12" id="KW-1185">Reference proteome</keyword>
<feature type="domain" description="Protein kinase" evidence="10">
    <location>
        <begin position="15"/>
        <end position="164"/>
    </location>
</feature>
<dbReference type="SMART" id="SM00220">
    <property type="entry name" value="S_TKc"/>
    <property type="match status" value="1"/>
</dbReference>
<dbReference type="PROSITE" id="PS00108">
    <property type="entry name" value="PROTEIN_KINASE_ST"/>
    <property type="match status" value="1"/>
</dbReference>
<dbReference type="GO" id="GO:0005524">
    <property type="term" value="F:ATP binding"/>
    <property type="evidence" value="ECO:0007669"/>
    <property type="project" value="UniProtKB-UniRule"/>
</dbReference>
<evidence type="ECO:0000256" key="1">
    <source>
        <dbReference type="ARBA" id="ARBA00008874"/>
    </source>
</evidence>
<comment type="caution">
    <text evidence="11">The sequence shown here is derived from an EMBL/GenBank/DDBJ whole genome shotgun (WGS) entry which is preliminary data.</text>
</comment>